<evidence type="ECO:0000256" key="2">
    <source>
        <dbReference type="ARBA" id="ARBA00005814"/>
    </source>
</evidence>
<dbReference type="AlphaFoldDB" id="A0AAV4ATK9"/>
<keyword evidence="4 9" id="KW-0812">Transmembrane</keyword>
<dbReference type="Pfam" id="PF19055">
    <property type="entry name" value="ABC2_membrane_7"/>
    <property type="match status" value="1"/>
</dbReference>
<dbReference type="InterPro" id="IPR050352">
    <property type="entry name" value="ABCG_transporters"/>
</dbReference>
<accession>A0AAV4ATK9</accession>
<dbReference type="InterPro" id="IPR003439">
    <property type="entry name" value="ABC_transporter-like_ATP-bd"/>
</dbReference>
<keyword evidence="5" id="KW-0547">Nucleotide-binding</keyword>
<keyword evidence="3" id="KW-0813">Transport</keyword>
<dbReference type="SMART" id="SM00382">
    <property type="entry name" value="AAA"/>
    <property type="match status" value="1"/>
</dbReference>
<evidence type="ECO:0000313" key="12">
    <source>
        <dbReference type="Proteomes" id="UP000735302"/>
    </source>
</evidence>
<comment type="caution">
    <text evidence="11">The sequence shown here is derived from an EMBL/GenBank/DDBJ whole genome shotgun (WGS) entry which is preliminary data.</text>
</comment>
<dbReference type="SUPFAM" id="SSF52540">
    <property type="entry name" value="P-loop containing nucleoside triphosphate hydrolases"/>
    <property type="match status" value="1"/>
</dbReference>
<evidence type="ECO:0000256" key="6">
    <source>
        <dbReference type="ARBA" id="ARBA00022840"/>
    </source>
</evidence>
<dbReference type="Gene3D" id="3.40.50.300">
    <property type="entry name" value="P-loop containing nucleotide triphosphate hydrolases"/>
    <property type="match status" value="1"/>
</dbReference>
<organism evidence="11 12">
    <name type="scientific">Plakobranchus ocellatus</name>
    <dbReference type="NCBI Taxonomy" id="259542"/>
    <lineage>
        <taxon>Eukaryota</taxon>
        <taxon>Metazoa</taxon>
        <taxon>Spiralia</taxon>
        <taxon>Lophotrochozoa</taxon>
        <taxon>Mollusca</taxon>
        <taxon>Gastropoda</taxon>
        <taxon>Heterobranchia</taxon>
        <taxon>Euthyneura</taxon>
        <taxon>Panpulmonata</taxon>
        <taxon>Sacoglossa</taxon>
        <taxon>Placobranchoidea</taxon>
        <taxon>Plakobranchidae</taxon>
        <taxon>Plakobranchus</taxon>
    </lineage>
</organism>
<dbReference type="PROSITE" id="PS50893">
    <property type="entry name" value="ABC_TRANSPORTER_2"/>
    <property type="match status" value="1"/>
</dbReference>
<dbReference type="PANTHER" id="PTHR48041:SF113">
    <property type="entry name" value="ATP-BINDING CASSETTE SUB-FAMILY G MEMBER 5"/>
    <property type="match status" value="1"/>
</dbReference>
<dbReference type="PANTHER" id="PTHR48041">
    <property type="entry name" value="ABC TRANSPORTER G FAMILY MEMBER 28"/>
    <property type="match status" value="1"/>
</dbReference>
<dbReference type="InterPro" id="IPR027417">
    <property type="entry name" value="P-loop_NTPase"/>
</dbReference>
<dbReference type="InterPro" id="IPR017871">
    <property type="entry name" value="ABC_transporter-like_CS"/>
</dbReference>
<gene>
    <name evidence="11" type="ORF">PoB_003675000</name>
</gene>
<dbReference type="GO" id="GO:0016887">
    <property type="term" value="F:ATP hydrolysis activity"/>
    <property type="evidence" value="ECO:0007669"/>
    <property type="project" value="InterPro"/>
</dbReference>
<keyword evidence="7 9" id="KW-1133">Transmembrane helix</keyword>
<dbReference type="InterPro" id="IPR003593">
    <property type="entry name" value="AAA+_ATPase"/>
</dbReference>
<comment type="similarity">
    <text evidence="2">Belongs to the ABC transporter superfamily. ABCG family. Eye pigment precursor importer (TC 3.A.1.204) subfamily.</text>
</comment>
<feature type="transmembrane region" description="Helical" evidence="9">
    <location>
        <begin position="484"/>
        <end position="503"/>
    </location>
</feature>
<keyword evidence="8 9" id="KW-0472">Membrane</keyword>
<dbReference type="EMBL" id="BLXT01004148">
    <property type="protein sequence ID" value="GFO10245.1"/>
    <property type="molecule type" value="Genomic_DNA"/>
</dbReference>
<keyword evidence="12" id="KW-1185">Reference proteome</keyword>
<sequence>MSCSLLAAPVLRHLAWRRKEKQQLLSIHTSPLSDYTSPLVHSHYGGIDNCHRSLHNRDGNGHILSRADTPLNGFTLGETRSKVNSRPLSNGVHHQNGALKVTDLDEAPPMIRSSFVPAEKDAPQPTACLSVVGLTYTVKERPGHWWNGNFLRRAKPKQVLHNLCMTFNKGELTALVGSSGSGKTSLLDVIAGRAEGQVDGVVSYKHEQCTRTMMRQKASYVLQADRLLSTLTVRETLTYMALMKLPGNMTAKEIDKKVQTVIEDMGLRQVSDNRIGGTMIRGVSGGEKRRITIGVQLLKDPEILLLDEPTSGLDSFTARHLVSTLASLAHKGDKLVLLSIHQPRSEIFNMFDRIGILTTGQLAYLGPPSLMVPYFTDIGHPCPRNENPCDFYMDISSVDRRTAESERSTLRKAQSLCNAFSKSVLQESMIDKITSGLNYHYDDERDPSQPQQNQSPSLLRVFLCVLERMNLHLWRDRSNLVGRLLQLPFFVPFMIIFIGRLGFTMGSIQDRLGILYQGTQAPPYIGLTNAVATCEFI</sequence>
<reference evidence="11 12" key="1">
    <citation type="journal article" date="2021" name="Elife">
        <title>Chloroplast acquisition without the gene transfer in kleptoplastic sea slugs, Plakobranchus ocellatus.</title>
        <authorList>
            <person name="Maeda T."/>
            <person name="Takahashi S."/>
            <person name="Yoshida T."/>
            <person name="Shimamura S."/>
            <person name="Takaki Y."/>
            <person name="Nagai Y."/>
            <person name="Toyoda A."/>
            <person name="Suzuki Y."/>
            <person name="Arimoto A."/>
            <person name="Ishii H."/>
            <person name="Satoh N."/>
            <person name="Nishiyama T."/>
            <person name="Hasebe M."/>
            <person name="Maruyama T."/>
            <person name="Minagawa J."/>
            <person name="Obokata J."/>
            <person name="Shigenobu S."/>
        </authorList>
    </citation>
    <scope>NUCLEOTIDE SEQUENCE [LARGE SCALE GENOMIC DNA]</scope>
</reference>
<evidence type="ECO:0000259" key="10">
    <source>
        <dbReference type="PROSITE" id="PS50893"/>
    </source>
</evidence>
<evidence type="ECO:0000256" key="4">
    <source>
        <dbReference type="ARBA" id="ARBA00022692"/>
    </source>
</evidence>
<dbReference type="Proteomes" id="UP000735302">
    <property type="component" value="Unassembled WGS sequence"/>
</dbReference>
<comment type="subcellular location">
    <subcellularLocation>
        <location evidence="1">Membrane</location>
        <topology evidence="1">Multi-pass membrane protein</topology>
    </subcellularLocation>
</comment>
<evidence type="ECO:0000256" key="7">
    <source>
        <dbReference type="ARBA" id="ARBA00022989"/>
    </source>
</evidence>
<dbReference type="GO" id="GO:0043190">
    <property type="term" value="C:ATP-binding cassette (ABC) transporter complex"/>
    <property type="evidence" value="ECO:0007669"/>
    <property type="project" value="TreeGrafter"/>
</dbReference>
<dbReference type="GO" id="GO:0140359">
    <property type="term" value="F:ABC-type transporter activity"/>
    <property type="evidence" value="ECO:0007669"/>
    <property type="project" value="InterPro"/>
</dbReference>
<evidence type="ECO:0000313" key="11">
    <source>
        <dbReference type="EMBL" id="GFO10245.1"/>
    </source>
</evidence>
<protein>
    <submittedName>
        <fullName evidence="11">ATP-binding cassette sub-family g member 5</fullName>
    </submittedName>
</protein>
<dbReference type="PROSITE" id="PS00211">
    <property type="entry name" value="ABC_TRANSPORTER_1"/>
    <property type="match status" value="1"/>
</dbReference>
<proteinExistence type="inferred from homology"/>
<keyword evidence="6 11" id="KW-0067">ATP-binding</keyword>
<evidence type="ECO:0000256" key="1">
    <source>
        <dbReference type="ARBA" id="ARBA00004141"/>
    </source>
</evidence>
<dbReference type="GO" id="GO:0005524">
    <property type="term" value="F:ATP binding"/>
    <property type="evidence" value="ECO:0007669"/>
    <property type="project" value="UniProtKB-KW"/>
</dbReference>
<evidence type="ECO:0000256" key="5">
    <source>
        <dbReference type="ARBA" id="ARBA00022741"/>
    </source>
</evidence>
<feature type="domain" description="ABC transporter" evidence="10">
    <location>
        <begin position="129"/>
        <end position="384"/>
    </location>
</feature>
<dbReference type="Pfam" id="PF00005">
    <property type="entry name" value="ABC_tran"/>
    <property type="match status" value="1"/>
</dbReference>
<evidence type="ECO:0000256" key="8">
    <source>
        <dbReference type="ARBA" id="ARBA00023136"/>
    </source>
</evidence>
<dbReference type="InterPro" id="IPR043926">
    <property type="entry name" value="ABCG_dom"/>
</dbReference>
<evidence type="ECO:0000256" key="3">
    <source>
        <dbReference type="ARBA" id="ARBA00022448"/>
    </source>
</evidence>
<name>A0AAV4ATK9_9GAST</name>
<evidence type="ECO:0000256" key="9">
    <source>
        <dbReference type="SAM" id="Phobius"/>
    </source>
</evidence>